<gene>
    <name evidence="3" type="ORF">CPEL01642_LOCUS19344</name>
</gene>
<reference evidence="3" key="1">
    <citation type="submission" date="2021-01" db="EMBL/GenBank/DDBJ databases">
        <authorList>
            <person name="Corre E."/>
            <person name="Pelletier E."/>
            <person name="Niang G."/>
            <person name="Scheremetjew M."/>
            <person name="Finn R."/>
            <person name="Kale V."/>
            <person name="Holt S."/>
            <person name="Cochrane G."/>
            <person name="Meng A."/>
            <person name="Brown T."/>
            <person name="Cohen L."/>
        </authorList>
    </citation>
    <scope>NUCLEOTIDE SEQUENCE</scope>
    <source>
        <strain evidence="3">PLY182g</strain>
    </source>
</reference>
<proteinExistence type="predicted"/>
<evidence type="ECO:0000313" key="3">
    <source>
        <dbReference type="EMBL" id="CAD8615963.1"/>
    </source>
</evidence>
<name>A0A7S0LL49_9EUKA</name>
<protein>
    <submittedName>
        <fullName evidence="3">Uncharacterized protein</fullName>
    </submittedName>
</protein>
<accession>A0A7S0LL49</accession>
<evidence type="ECO:0000256" key="2">
    <source>
        <dbReference type="SAM" id="MobiDB-lite"/>
    </source>
</evidence>
<dbReference type="EMBL" id="HBEY01040470">
    <property type="protein sequence ID" value="CAD8615963.1"/>
    <property type="molecule type" value="Transcribed_RNA"/>
</dbReference>
<organism evidence="3">
    <name type="scientific">Coccolithus braarudii</name>
    <dbReference type="NCBI Taxonomy" id="221442"/>
    <lineage>
        <taxon>Eukaryota</taxon>
        <taxon>Haptista</taxon>
        <taxon>Haptophyta</taxon>
        <taxon>Prymnesiophyceae</taxon>
        <taxon>Coccolithales</taxon>
        <taxon>Coccolithaceae</taxon>
        <taxon>Coccolithus</taxon>
    </lineage>
</organism>
<dbReference type="AlphaFoldDB" id="A0A7S0LL49"/>
<feature type="compositionally biased region" description="Basic and acidic residues" evidence="2">
    <location>
        <begin position="246"/>
        <end position="255"/>
    </location>
</feature>
<feature type="coiled-coil region" evidence="1">
    <location>
        <begin position="39"/>
        <end position="115"/>
    </location>
</feature>
<feature type="region of interest" description="Disordered" evidence="2">
    <location>
        <begin position="246"/>
        <end position="265"/>
    </location>
</feature>
<evidence type="ECO:0000256" key="1">
    <source>
        <dbReference type="SAM" id="Coils"/>
    </source>
</evidence>
<keyword evidence="1" id="KW-0175">Coiled coil</keyword>
<feature type="region of interest" description="Disordered" evidence="2">
    <location>
        <begin position="127"/>
        <end position="178"/>
    </location>
</feature>
<sequence>MSTSTWMEFLNGNDNSPSTACVATPNSFATELAPTSGVLASKDNQLELMYAMLKAAEDELRVKGEQLQLTTEMLRTTDCELKRKEEALSLTKHMLRTAEKQLAQREHEVVRLQHALSHTELALAKVSTEREANRGGAAAQRRTERDSPRLAVGVRTDEKGSAAGDQVGPWTPVTRGGGVDSTTCHSSWVGSTVTSACAEDLPHTLSARMLVCTPDAPQVGIMHGDAPLSMRRKQVVRDARHIMESVHSADRRARNPDAGSQSVSSLKVLHCV</sequence>